<comment type="caution">
    <text evidence="2">The sequence shown here is derived from an EMBL/GenBank/DDBJ whole genome shotgun (WGS) entry which is preliminary data.</text>
</comment>
<accession>A0A8H6JTW0</accession>
<evidence type="ECO:0000313" key="2">
    <source>
        <dbReference type="EMBL" id="KAF6819297.1"/>
    </source>
</evidence>
<gene>
    <name evidence="2" type="ORF">CSOJ01_01354</name>
</gene>
<evidence type="ECO:0000256" key="1">
    <source>
        <dbReference type="SAM" id="MobiDB-lite"/>
    </source>
</evidence>
<reference evidence="2 3" key="1">
    <citation type="journal article" date="2020" name="Phytopathology">
        <title>Genome Sequence Resources of Colletotrichum truncatum, C. plurivorum, C. musicola, and C. sojae: Four Species Pathogenic to Soybean (Glycine max).</title>
        <authorList>
            <person name="Rogerio F."/>
            <person name="Boufleur T.R."/>
            <person name="Ciampi-Guillardi M."/>
            <person name="Sukno S.A."/>
            <person name="Thon M.R."/>
            <person name="Massola Junior N.S."/>
            <person name="Baroncelli R."/>
        </authorList>
    </citation>
    <scope>NUCLEOTIDE SEQUENCE [LARGE SCALE GENOMIC DNA]</scope>
    <source>
        <strain evidence="2 3">LFN0009</strain>
    </source>
</reference>
<dbReference type="AlphaFoldDB" id="A0A8H6JTW0"/>
<evidence type="ECO:0000313" key="3">
    <source>
        <dbReference type="Proteomes" id="UP000652219"/>
    </source>
</evidence>
<name>A0A8H6JTW0_9PEZI</name>
<keyword evidence="3" id="KW-1185">Reference proteome</keyword>
<feature type="region of interest" description="Disordered" evidence="1">
    <location>
        <begin position="75"/>
        <end position="96"/>
    </location>
</feature>
<dbReference type="Proteomes" id="UP000652219">
    <property type="component" value="Unassembled WGS sequence"/>
</dbReference>
<organism evidence="2 3">
    <name type="scientific">Colletotrichum sojae</name>
    <dbReference type="NCBI Taxonomy" id="2175907"/>
    <lineage>
        <taxon>Eukaryota</taxon>
        <taxon>Fungi</taxon>
        <taxon>Dikarya</taxon>
        <taxon>Ascomycota</taxon>
        <taxon>Pezizomycotina</taxon>
        <taxon>Sordariomycetes</taxon>
        <taxon>Hypocreomycetidae</taxon>
        <taxon>Glomerellales</taxon>
        <taxon>Glomerellaceae</taxon>
        <taxon>Colletotrichum</taxon>
        <taxon>Colletotrichum orchidearum species complex</taxon>
    </lineage>
</organism>
<proteinExistence type="predicted"/>
<dbReference type="EMBL" id="WIGN01000010">
    <property type="protein sequence ID" value="KAF6819297.1"/>
    <property type="molecule type" value="Genomic_DNA"/>
</dbReference>
<sequence length="96" mass="10741">MSSNVEPPQEEGAGAKSAVFRGQDVVAYGFMCGEKDDMEDVLREARRMVEKAGQLGDGWFAWKFVRVHEEFFNFGGEDPGKELGNQPKENGQQVQK</sequence>
<protein>
    <submittedName>
        <fullName evidence="2">Uncharacterized protein</fullName>
    </submittedName>
</protein>
<feature type="compositionally biased region" description="Polar residues" evidence="1">
    <location>
        <begin position="87"/>
        <end position="96"/>
    </location>
</feature>